<evidence type="ECO:0000313" key="2">
    <source>
        <dbReference type="EMBL" id="KTB59118.1"/>
    </source>
</evidence>
<evidence type="ECO:0000313" key="3">
    <source>
        <dbReference type="Proteomes" id="UP000053048"/>
    </source>
</evidence>
<feature type="domain" description="KTSC" evidence="1">
    <location>
        <begin position="7"/>
        <end position="64"/>
    </location>
</feature>
<gene>
    <name evidence="2" type="ORF">AO067_05200</name>
</gene>
<dbReference type="InterPro" id="IPR025309">
    <property type="entry name" value="KTSC_dom"/>
</dbReference>
<reference evidence="2 3" key="1">
    <citation type="submission" date="2015-09" db="EMBL/GenBank/DDBJ databases">
        <title>Genome sequence of ICMP 13104.</title>
        <authorList>
            <person name="Visnovsky S."/>
            <person name="Lu A."/>
            <person name="Panda P."/>
            <person name="Pitman A."/>
        </authorList>
    </citation>
    <scope>NUCLEOTIDE SEQUENCE [LARGE SCALE GENOMIC DNA]</scope>
    <source>
        <strain evidence="2 3">ICMP 13104</strain>
    </source>
</reference>
<protein>
    <recommendedName>
        <fullName evidence="1">KTSC domain-containing protein</fullName>
    </recommendedName>
</protein>
<comment type="caution">
    <text evidence="2">The sequence shown here is derived from an EMBL/GenBank/DDBJ whole genome shotgun (WGS) entry which is preliminary data.</text>
</comment>
<evidence type="ECO:0000259" key="1">
    <source>
        <dbReference type="Pfam" id="PF13619"/>
    </source>
</evidence>
<organism evidence="2 3">
    <name type="scientific">Pseudomonas viridiflava ICMP 13104</name>
    <dbReference type="NCBI Taxonomy" id="1198305"/>
    <lineage>
        <taxon>Bacteria</taxon>
        <taxon>Pseudomonadati</taxon>
        <taxon>Pseudomonadota</taxon>
        <taxon>Gammaproteobacteria</taxon>
        <taxon>Pseudomonadales</taxon>
        <taxon>Pseudomonadaceae</taxon>
        <taxon>Pseudomonas</taxon>
    </lineage>
</organism>
<dbReference type="Proteomes" id="UP000053048">
    <property type="component" value="Unassembled WGS sequence"/>
</dbReference>
<dbReference type="AlphaFoldDB" id="A0A0W0HEJ3"/>
<dbReference type="EMBL" id="LKEJ01000151">
    <property type="protein sequence ID" value="KTB59118.1"/>
    <property type="molecule type" value="Genomic_DNA"/>
</dbReference>
<accession>A0A0W0HEJ3</accession>
<keyword evidence="3" id="KW-1185">Reference proteome</keyword>
<sequence>MDMVRVNSSAITAVGYDPATGRMKIMFKQGRTYDYCGVPPNIHQGLMEAGSKGTYFDRMIRDRYQC</sequence>
<name>A0A0W0HEJ3_PSEVI</name>
<proteinExistence type="predicted"/>
<dbReference type="Pfam" id="PF13619">
    <property type="entry name" value="KTSC"/>
    <property type="match status" value="1"/>
</dbReference>